<dbReference type="EMBL" id="JAINUG010000585">
    <property type="protein sequence ID" value="KAJ8366482.1"/>
    <property type="molecule type" value="Genomic_DNA"/>
</dbReference>
<dbReference type="Gene3D" id="2.60.20.10">
    <property type="entry name" value="Crystallins"/>
    <property type="match status" value="1"/>
</dbReference>
<evidence type="ECO:0000259" key="3">
    <source>
        <dbReference type="SMART" id="SM00247"/>
    </source>
</evidence>
<organism evidence="4 5">
    <name type="scientific">Aldrovandia affinis</name>
    <dbReference type="NCBI Taxonomy" id="143900"/>
    <lineage>
        <taxon>Eukaryota</taxon>
        <taxon>Metazoa</taxon>
        <taxon>Chordata</taxon>
        <taxon>Craniata</taxon>
        <taxon>Vertebrata</taxon>
        <taxon>Euteleostomi</taxon>
        <taxon>Actinopterygii</taxon>
        <taxon>Neopterygii</taxon>
        <taxon>Teleostei</taxon>
        <taxon>Notacanthiformes</taxon>
        <taxon>Halosauridae</taxon>
        <taxon>Aldrovandia</taxon>
    </lineage>
</organism>
<dbReference type="PANTHER" id="PTHR46670:SF3">
    <property type="entry name" value="ENDONUCLEASE_EXONUCLEASE_PHOSPHATASE DOMAIN-CONTAINING PROTEIN"/>
    <property type="match status" value="1"/>
</dbReference>
<dbReference type="SUPFAM" id="SSF49695">
    <property type="entry name" value="gamma-Crystallin-like"/>
    <property type="match status" value="1"/>
</dbReference>
<dbReference type="PANTHER" id="PTHR46670">
    <property type="entry name" value="ENDO/EXONUCLEASE/PHOSPHATASE DOMAIN-CONTAINING PROTEIN"/>
    <property type="match status" value="1"/>
</dbReference>
<name>A0AAD7R5L6_9TELE</name>
<proteinExistence type="inferred from homology"/>
<sequence length="337" mass="38430">MGGQQQVEELCPVGWKFHCTPRCGKTGGGVAFVYKDNYTCSMLNCPTFSSFEAQLVKVGSADPLLVITIYRPTDSRVFKETKNFISQFSTFPTDIIPNHDRVLILGDFNIHVDNPIRAFESEFMDLIQSFGLIQHVSGSTRKGGHTLDLVLSLDLPIRDVGTTKAHTPTKFPSAFTAAKNTAGEKPSSDPEELTIMLNFTCQSILDTIAPLTLKKPKPSATPWLNDTTRAQRRIWRQAERRWKKDRLQISLEMLRDSQQTYQKVDRNFGGCSYECMRDCPELNSYLSCCNSCRVDDGCFMVYECSNYVGKQFYLWREEYSENPHGKLWDCLQIFSLW</sequence>
<evidence type="ECO:0000313" key="4">
    <source>
        <dbReference type="EMBL" id="KAJ8366482.1"/>
    </source>
</evidence>
<dbReference type="Pfam" id="PF00030">
    <property type="entry name" value="Crystall"/>
    <property type="match status" value="1"/>
</dbReference>
<dbReference type="InterPro" id="IPR011024">
    <property type="entry name" value="G_crystallin-like"/>
</dbReference>
<dbReference type="SMART" id="SM00247">
    <property type="entry name" value="XTALbg"/>
    <property type="match status" value="1"/>
</dbReference>
<keyword evidence="2" id="KW-0677">Repeat</keyword>
<feature type="domain" description="Beta/gamma crystallin 'Greek key'" evidence="3">
    <location>
        <begin position="263"/>
        <end position="334"/>
    </location>
</feature>
<keyword evidence="5" id="KW-1185">Reference proteome</keyword>
<accession>A0AAD7R5L6</accession>
<comment type="similarity">
    <text evidence="1">Belongs to the beta/gamma-crystallin family.</text>
</comment>
<gene>
    <name evidence="4" type="ORF">AAFF_G00353500</name>
</gene>
<evidence type="ECO:0000313" key="5">
    <source>
        <dbReference type="Proteomes" id="UP001221898"/>
    </source>
</evidence>
<dbReference type="InterPro" id="IPR001064">
    <property type="entry name" value="Beta/gamma_crystallin"/>
</dbReference>
<dbReference type="Gene3D" id="3.60.10.10">
    <property type="entry name" value="Endonuclease/exonuclease/phosphatase"/>
    <property type="match status" value="1"/>
</dbReference>
<dbReference type="AlphaFoldDB" id="A0AAD7R5L6"/>
<evidence type="ECO:0000256" key="2">
    <source>
        <dbReference type="ARBA" id="ARBA00022737"/>
    </source>
</evidence>
<dbReference type="InterPro" id="IPR036691">
    <property type="entry name" value="Endo/exonu/phosph_ase_sf"/>
</dbReference>
<comment type="caution">
    <text evidence="4">The sequence shown here is derived from an EMBL/GenBank/DDBJ whole genome shotgun (WGS) entry which is preliminary data.</text>
</comment>
<reference evidence="4" key="1">
    <citation type="journal article" date="2023" name="Science">
        <title>Genome structures resolve the early diversification of teleost fishes.</title>
        <authorList>
            <person name="Parey E."/>
            <person name="Louis A."/>
            <person name="Montfort J."/>
            <person name="Bouchez O."/>
            <person name="Roques C."/>
            <person name="Iampietro C."/>
            <person name="Lluch J."/>
            <person name="Castinel A."/>
            <person name="Donnadieu C."/>
            <person name="Desvignes T."/>
            <person name="Floi Bucao C."/>
            <person name="Jouanno E."/>
            <person name="Wen M."/>
            <person name="Mejri S."/>
            <person name="Dirks R."/>
            <person name="Jansen H."/>
            <person name="Henkel C."/>
            <person name="Chen W.J."/>
            <person name="Zahm M."/>
            <person name="Cabau C."/>
            <person name="Klopp C."/>
            <person name="Thompson A.W."/>
            <person name="Robinson-Rechavi M."/>
            <person name="Braasch I."/>
            <person name="Lecointre G."/>
            <person name="Bobe J."/>
            <person name="Postlethwait J.H."/>
            <person name="Berthelot C."/>
            <person name="Roest Crollius H."/>
            <person name="Guiguen Y."/>
        </authorList>
    </citation>
    <scope>NUCLEOTIDE SEQUENCE</scope>
    <source>
        <strain evidence="4">NC1722</strain>
    </source>
</reference>
<dbReference type="SUPFAM" id="SSF56219">
    <property type="entry name" value="DNase I-like"/>
    <property type="match status" value="1"/>
</dbReference>
<dbReference type="Proteomes" id="UP001221898">
    <property type="component" value="Unassembled WGS sequence"/>
</dbReference>
<evidence type="ECO:0000256" key="1">
    <source>
        <dbReference type="ARBA" id="ARBA00009646"/>
    </source>
</evidence>
<protein>
    <recommendedName>
        <fullName evidence="3">Beta/gamma crystallin 'Greek key' domain-containing protein</fullName>
    </recommendedName>
</protein>